<dbReference type="EMBL" id="KB095812">
    <property type="protein sequence ID" value="ESO11492.1"/>
    <property type="molecule type" value="Genomic_DNA"/>
</dbReference>
<dbReference type="InterPro" id="IPR011701">
    <property type="entry name" value="MFS"/>
</dbReference>
<evidence type="ECO:0000256" key="1">
    <source>
        <dbReference type="ARBA" id="ARBA00004141"/>
    </source>
</evidence>
<evidence type="ECO:0000313" key="8">
    <source>
        <dbReference type="EnsemblMetazoa" id="HelroP108787"/>
    </source>
</evidence>
<dbReference type="EnsemblMetazoa" id="HelroT108787">
    <property type="protein sequence ID" value="HelroP108787"/>
    <property type="gene ID" value="HelroG108787"/>
</dbReference>
<feature type="transmembrane region" description="Helical" evidence="5">
    <location>
        <begin position="390"/>
        <end position="409"/>
    </location>
</feature>
<feature type="transmembrane region" description="Helical" evidence="5">
    <location>
        <begin position="21"/>
        <end position="40"/>
    </location>
</feature>
<sequence>MKKEQEKEEGPEAIQKYPLFCSYRLILALVGYFMFFHLYAQRIGMSVAIVCMVNQTAVKQLTQLAAESNDHLSLSSSFNMTSSSSVNLTSPPPTLTQAEKCGVFETNETKAVLDGPFVWEKSVQGHILSSFFYGYLVSQIPGGLMAEQFGGKWVLVGSLGLSTFATLLTPVAAHIHIGLLIFVRVLCGIGSGTLYPAMHAMWGQWSPPLERSTLCGLTYAGAMMGNVIALPVSGLLCQHGFSQGWDSIFYIIGMSSTVCIIVWSLVTSNTPAQHPKMSREEKKYIIDSIKIGGGSTAKTDLCKVPWAKFFTSGPVWALIIANFSTDWGLYTYLTNIPTFYKEVLFFDISSNGFFSALPFLGLWAVMNIVPVIADKLQSSGVLSTVATRKIFNTIGLVGPAILLICLSFIDCTQTAVAVVLLVLAVSVSGFVFSGYLVNHMDIAPQYAGTLMGLANGISACSGFLAPNVAAYVTKDQSRESWQIVFSIAAVVYVVGAVLYCVLASAEIQPWARDQLDPVEVDLEEKQNGNGIYKIATPIDNGAMTQPMLTKYEPLKKDADNVVS</sequence>
<dbReference type="eggNOG" id="KOG2532">
    <property type="taxonomic scope" value="Eukaryota"/>
</dbReference>
<reference evidence="9" key="1">
    <citation type="submission" date="2012-12" db="EMBL/GenBank/DDBJ databases">
        <authorList>
            <person name="Hellsten U."/>
            <person name="Grimwood J."/>
            <person name="Chapman J.A."/>
            <person name="Shapiro H."/>
            <person name="Aerts A."/>
            <person name="Otillar R.P."/>
            <person name="Terry A.Y."/>
            <person name="Boore J.L."/>
            <person name="Simakov O."/>
            <person name="Marletaz F."/>
            <person name="Cho S.-J."/>
            <person name="Edsinger-Gonzales E."/>
            <person name="Havlak P."/>
            <person name="Kuo D.-H."/>
            <person name="Larsson T."/>
            <person name="Lv J."/>
            <person name="Arendt D."/>
            <person name="Savage R."/>
            <person name="Osoegawa K."/>
            <person name="de Jong P."/>
            <person name="Lindberg D.R."/>
            <person name="Seaver E.C."/>
            <person name="Weisblat D.A."/>
            <person name="Putnam N.H."/>
            <person name="Grigoriev I.V."/>
            <person name="Rokhsar D.S."/>
        </authorList>
    </citation>
    <scope>NUCLEOTIDE SEQUENCE</scope>
</reference>
<dbReference type="RefSeq" id="XP_009009980.1">
    <property type="nucleotide sequence ID" value="XM_009011732.1"/>
</dbReference>
<dbReference type="PANTHER" id="PTHR11662:SF399">
    <property type="entry name" value="FI19708P1-RELATED"/>
    <property type="match status" value="1"/>
</dbReference>
<dbReference type="GO" id="GO:0016020">
    <property type="term" value="C:membrane"/>
    <property type="evidence" value="ECO:0000318"/>
    <property type="project" value="GO_Central"/>
</dbReference>
<feature type="transmembrane region" description="Helical" evidence="5">
    <location>
        <begin position="481"/>
        <end position="502"/>
    </location>
</feature>
<accession>T1EEM4</accession>
<evidence type="ECO:0000256" key="5">
    <source>
        <dbReference type="SAM" id="Phobius"/>
    </source>
</evidence>
<feature type="transmembrane region" description="Helical" evidence="5">
    <location>
        <begin position="248"/>
        <end position="266"/>
    </location>
</feature>
<proteinExistence type="predicted"/>
<feature type="transmembrane region" description="Helical" evidence="5">
    <location>
        <begin position="153"/>
        <end position="175"/>
    </location>
</feature>
<dbReference type="Gene3D" id="1.20.1250.20">
    <property type="entry name" value="MFS general substrate transporter like domains"/>
    <property type="match status" value="1"/>
</dbReference>
<dbReference type="PANTHER" id="PTHR11662">
    <property type="entry name" value="SOLUTE CARRIER FAMILY 17"/>
    <property type="match status" value="1"/>
</dbReference>
<dbReference type="InParanoid" id="T1EEM4"/>
<keyword evidence="4 5" id="KW-0472">Membrane</keyword>
<dbReference type="CTD" id="20195026"/>
<dbReference type="Pfam" id="PF07690">
    <property type="entry name" value="MFS_1"/>
    <property type="match status" value="1"/>
</dbReference>
<dbReference type="InterPro" id="IPR036259">
    <property type="entry name" value="MFS_trans_sf"/>
</dbReference>
<evidence type="ECO:0000313" key="7">
    <source>
        <dbReference type="EMBL" id="ESO11492.1"/>
    </source>
</evidence>
<evidence type="ECO:0000256" key="3">
    <source>
        <dbReference type="ARBA" id="ARBA00022989"/>
    </source>
</evidence>
<comment type="subcellular location">
    <subcellularLocation>
        <location evidence="1">Membrane</location>
        <topology evidence="1">Multi-pass membrane protein</topology>
    </subcellularLocation>
</comment>
<dbReference type="GO" id="GO:0022857">
    <property type="term" value="F:transmembrane transporter activity"/>
    <property type="evidence" value="ECO:0000318"/>
    <property type="project" value="GO_Central"/>
</dbReference>
<dbReference type="FunCoup" id="T1EEM4">
    <property type="interactions" value="112"/>
</dbReference>
<protein>
    <recommendedName>
        <fullName evidence="6">Major facilitator superfamily (MFS) profile domain-containing protein</fullName>
    </recommendedName>
</protein>
<reference evidence="8" key="3">
    <citation type="submission" date="2015-06" db="UniProtKB">
        <authorList>
            <consortium name="EnsemblMetazoa"/>
        </authorList>
    </citation>
    <scope>IDENTIFICATION</scope>
</reference>
<dbReference type="CDD" id="cd17318">
    <property type="entry name" value="MFS_SLC17"/>
    <property type="match status" value="1"/>
</dbReference>
<feature type="transmembrane region" description="Helical" evidence="5">
    <location>
        <begin position="449"/>
        <end position="469"/>
    </location>
</feature>
<dbReference type="STRING" id="6412.T1EEM4"/>
<dbReference type="EMBL" id="AMQM01002432">
    <property type="status" value="NOT_ANNOTATED_CDS"/>
    <property type="molecule type" value="Genomic_DNA"/>
</dbReference>
<evidence type="ECO:0000256" key="4">
    <source>
        <dbReference type="ARBA" id="ARBA00023136"/>
    </source>
</evidence>
<dbReference type="InterPro" id="IPR020846">
    <property type="entry name" value="MFS_dom"/>
</dbReference>
<dbReference type="HOGENOM" id="CLU_001265_5_0_1"/>
<dbReference type="OrthoDB" id="2985014at2759"/>
<dbReference type="AlphaFoldDB" id="T1EEM4"/>
<keyword evidence="2 5" id="KW-0812">Transmembrane</keyword>
<feature type="transmembrane region" description="Helical" evidence="5">
    <location>
        <begin position="415"/>
        <end position="437"/>
    </location>
</feature>
<keyword evidence="3 5" id="KW-1133">Transmembrane helix</keyword>
<feature type="transmembrane region" description="Helical" evidence="5">
    <location>
        <begin position="181"/>
        <end position="202"/>
    </location>
</feature>
<reference evidence="7 9" key="2">
    <citation type="journal article" date="2013" name="Nature">
        <title>Insights into bilaterian evolution from three spiralian genomes.</title>
        <authorList>
            <person name="Simakov O."/>
            <person name="Marletaz F."/>
            <person name="Cho S.J."/>
            <person name="Edsinger-Gonzales E."/>
            <person name="Havlak P."/>
            <person name="Hellsten U."/>
            <person name="Kuo D.H."/>
            <person name="Larsson T."/>
            <person name="Lv J."/>
            <person name="Arendt D."/>
            <person name="Savage R."/>
            <person name="Osoegawa K."/>
            <person name="de Jong P."/>
            <person name="Grimwood J."/>
            <person name="Chapman J.A."/>
            <person name="Shapiro H."/>
            <person name="Aerts A."/>
            <person name="Otillar R.P."/>
            <person name="Terry A.Y."/>
            <person name="Boore J.L."/>
            <person name="Grigoriev I.V."/>
            <person name="Lindberg D.R."/>
            <person name="Seaver E.C."/>
            <person name="Weisblat D.A."/>
            <person name="Putnam N.H."/>
            <person name="Rokhsar D.S."/>
        </authorList>
    </citation>
    <scope>NUCLEOTIDE SEQUENCE</scope>
</reference>
<feature type="transmembrane region" description="Helical" evidence="5">
    <location>
        <begin position="214"/>
        <end position="236"/>
    </location>
</feature>
<evidence type="ECO:0000313" key="9">
    <source>
        <dbReference type="Proteomes" id="UP000015101"/>
    </source>
</evidence>
<keyword evidence="9" id="KW-1185">Reference proteome</keyword>
<dbReference type="FunFam" id="1.20.1250.20:FF:000532">
    <property type="entry name" value="SLC (SoLute Carrier) homolog"/>
    <property type="match status" value="1"/>
</dbReference>
<dbReference type="InterPro" id="IPR050382">
    <property type="entry name" value="MFS_Na/Anion_cotransporter"/>
</dbReference>
<dbReference type="OMA" id="VLYHMAF"/>
<feature type="transmembrane region" description="Helical" evidence="5">
    <location>
        <begin position="353"/>
        <end position="369"/>
    </location>
</feature>
<organism evidence="8 9">
    <name type="scientific">Helobdella robusta</name>
    <name type="common">Californian leech</name>
    <dbReference type="NCBI Taxonomy" id="6412"/>
    <lineage>
        <taxon>Eukaryota</taxon>
        <taxon>Metazoa</taxon>
        <taxon>Spiralia</taxon>
        <taxon>Lophotrochozoa</taxon>
        <taxon>Annelida</taxon>
        <taxon>Clitellata</taxon>
        <taxon>Hirudinea</taxon>
        <taxon>Rhynchobdellida</taxon>
        <taxon>Glossiphoniidae</taxon>
        <taxon>Helobdella</taxon>
    </lineage>
</organism>
<evidence type="ECO:0000259" key="6">
    <source>
        <dbReference type="PROSITE" id="PS50850"/>
    </source>
</evidence>
<dbReference type="Proteomes" id="UP000015101">
    <property type="component" value="Unassembled WGS sequence"/>
</dbReference>
<dbReference type="SUPFAM" id="SSF103473">
    <property type="entry name" value="MFS general substrate transporter"/>
    <property type="match status" value="1"/>
</dbReference>
<dbReference type="KEGG" id="hro:HELRODRAFT_108787"/>
<evidence type="ECO:0000256" key="2">
    <source>
        <dbReference type="ARBA" id="ARBA00022692"/>
    </source>
</evidence>
<gene>
    <name evidence="8" type="primary">20195026</name>
    <name evidence="7" type="ORF">HELRODRAFT_108787</name>
</gene>
<dbReference type="GeneID" id="20195026"/>
<feature type="transmembrane region" description="Helical" evidence="5">
    <location>
        <begin position="315"/>
        <end position="333"/>
    </location>
</feature>
<feature type="domain" description="Major facilitator superfamily (MFS) profile" evidence="6">
    <location>
        <begin position="24"/>
        <end position="507"/>
    </location>
</feature>
<dbReference type="PROSITE" id="PS50850">
    <property type="entry name" value="MFS"/>
    <property type="match status" value="1"/>
</dbReference>
<name>T1EEM4_HELRO</name>